<dbReference type="Pfam" id="PF13305">
    <property type="entry name" value="TetR_C_33"/>
    <property type="match status" value="1"/>
</dbReference>
<dbReference type="InterPro" id="IPR001647">
    <property type="entry name" value="HTH_TetR"/>
</dbReference>
<protein>
    <submittedName>
        <fullName evidence="6">TetR/AcrR family transcriptional regulator</fullName>
    </submittedName>
</protein>
<dbReference type="PANTHER" id="PTHR30055">
    <property type="entry name" value="HTH-TYPE TRANSCRIPTIONAL REGULATOR RUTR"/>
    <property type="match status" value="1"/>
</dbReference>
<feature type="domain" description="HTH tetR-type" evidence="5">
    <location>
        <begin position="11"/>
        <end position="71"/>
    </location>
</feature>
<dbReference type="RefSeq" id="WP_377378204.1">
    <property type="nucleotide sequence ID" value="NZ_JBHSSW010000009.1"/>
</dbReference>
<dbReference type="InterPro" id="IPR050109">
    <property type="entry name" value="HTH-type_TetR-like_transc_reg"/>
</dbReference>
<evidence type="ECO:0000313" key="7">
    <source>
        <dbReference type="Proteomes" id="UP001596303"/>
    </source>
</evidence>
<accession>A0ABW1S941</accession>
<evidence type="ECO:0000256" key="2">
    <source>
        <dbReference type="ARBA" id="ARBA00023125"/>
    </source>
</evidence>
<evidence type="ECO:0000259" key="5">
    <source>
        <dbReference type="PROSITE" id="PS50977"/>
    </source>
</evidence>
<evidence type="ECO:0000313" key="6">
    <source>
        <dbReference type="EMBL" id="MFC6198181.1"/>
    </source>
</evidence>
<keyword evidence="2 4" id="KW-0238">DNA-binding</keyword>
<gene>
    <name evidence="6" type="ORF">ACFQDM_08830</name>
</gene>
<dbReference type="PROSITE" id="PS50977">
    <property type="entry name" value="HTH_TETR_2"/>
    <property type="match status" value="1"/>
</dbReference>
<dbReference type="EMBL" id="JBHSSW010000009">
    <property type="protein sequence ID" value="MFC6198181.1"/>
    <property type="molecule type" value="Genomic_DNA"/>
</dbReference>
<dbReference type="Proteomes" id="UP001596303">
    <property type="component" value="Unassembled WGS sequence"/>
</dbReference>
<name>A0ABW1S941_9PROT</name>
<sequence>MSDAKKTYHHGDLAVALLKAAEVELSETGIEKFSLRAVAKRAGVSHGAPAHHFGDARGLLTALAADGYKRLLSVQTAREVAAGSDPRDVLIASGLGYLDFAQANPELFRLMFNSSIPNREDARFFDIALAVFDHLVDRIQSVTQKNPYEDKDSMLDLMTSWSVVHGLAELLVSGRAERPLNLASLTDVEKEAALVSILDRANRSILV</sequence>
<keyword evidence="7" id="KW-1185">Reference proteome</keyword>
<proteinExistence type="predicted"/>
<dbReference type="Gene3D" id="1.10.357.10">
    <property type="entry name" value="Tetracycline Repressor, domain 2"/>
    <property type="match status" value="1"/>
</dbReference>
<dbReference type="InterPro" id="IPR036271">
    <property type="entry name" value="Tet_transcr_reg_TetR-rel_C_sf"/>
</dbReference>
<dbReference type="InterPro" id="IPR009057">
    <property type="entry name" value="Homeodomain-like_sf"/>
</dbReference>
<dbReference type="PANTHER" id="PTHR30055:SF220">
    <property type="entry name" value="TETR-FAMILY REGULATORY PROTEIN"/>
    <property type="match status" value="1"/>
</dbReference>
<comment type="caution">
    <text evidence="6">The sequence shown here is derived from an EMBL/GenBank/DDBJ whole genome shotgun (WGS) entry which is preliminary data.</text>
</comment>
<evidence type="ECO:0000256" key="1">
    <source>
        <dbReference type="ARBA" id="ARBA00023015"/>
    </source>
</evidence>
<dbReference type="InterPro" id="IPR025996">
    <property type="entry name" value="MT1864/Rv1816-like_C"/>
</dbReference>
<keyword evidence="1" id="KW-0805">Transcription regulation</keyword>
<feature type="DNA-binding region" description="H-T-H motif" evidence="4">
    <location>
        <begin position="34"/>
        <end position="53"/>
    </location>
</feature>
<dbReference type="SUPFAM" id="SSF48498">
    <property type="entry name" value="Tetracyclin repressor-like, C-terminal domain"/>
    <property type="match status" value="1"/>
</dbReference>
<dbReference type="SUPFAM" id="SSF46689">
    <property type="entry name" value="Homeodomain-like"/>
    <property type="match status" value="1"/>
</dbReference>
<keyword evidence="3" id="KW-0804">Transcription</keyword>
<evidence type="ECO:0000256" key="3">
    <source>
        <dbReference type="ARBA" id="ARBA00023163"/>
    </source>
</evidence>
<dbReference type="Pfam" id="PF00440">
    <property type="entry name" value="TetR_N"/>
    <property type="match status" value="1"/>
</dbReference>
<evidence type="ECO:0000256" key="4">
    <source>
        <dbReference type="PROSITE-ProRule" id="PRU00335"/>
    </source>
</evidence>
<reference evidence="7" key="1">
    <citation type="journal article" date="2019" name="Int. J. Syst. Evol. Microbiol.">
        <title>The Global Catalogue of Microorganisms (GCM) 10K type strain sequencing project: providing services to taxonomists for standard genome sequencing and annotation.</title>
        <authorList>
            <consortium name="The Broad Institute Genomics Platform"/>
            <consortium name="The Broad Institute Genome Sequencing Center for Infectious Disease"/>
            <person name="Wu L."/>
            <person name="Ma J."/>
        </authorList>
    </citation>
    <scope>NUCLEOTIDE SEQUENCE [LARGE SCALE GENOMIC DNA]</scope>
    <source>
        <strain evidence="7">CGMCC-1.15741</strain>
    </source>
</reference>
<organism evidence="6 7">
    <name type="scientific">Ponticaulis profundi</name>
    <dbReference type="NCBI Taxonomy" id="2665222"/>
    <lineage>
        <taxon>Bacteria</taxon>
        <taxon>Pseudomonadati</taxon>
        <taxon>Pseudomonadota</taxon>
        <taxon>Alphaproteobacteria</taxon>
        <taxon>Hyphomonadales</taxon>
        <taxon>Hyphomonadaceae</taxon>
        <taxon>Ponticaulis</taxon>
    </lineage>
</organism>